<keyword evidence="3" id="KW-1185">Reference proteome</keyword>
<dbReference type="RefSeq" id="YP_001469321.1">
    <property type="nucleotide sequence ID" value="NC_009820.1"/>
</dbReference>
<organism evidence="2 3">
    <name type="scientific">Mycobacterium phage Tweety</name>
    <dbReference type="NCBI Taxonomy" id="439809"/>
    <lineage>
        <taxon>Viruses</taxon>
        <taxon>Duplodnaviria</taxon>
        <taxon>Heunggongvirae</taxon>
        <taxon>Uroviricota</taxon>
        <taxon>Caudoviricetes</taxon>
        <taxon>Gracegardnervirinae</taxon>
        <taxon>Cheoctovirus</taxon>
        <taxon>Cheoctovirus tweety</taxon>
        <taxon>Mycobacterium virus Tweety</taxon>
    </lineage>
</organism>
<dbReference type="OrthoDB" id="16907at10239"/>
<dbReference type="EMBL" id="EF536069">
    <property type="protein sequence ID" value="ABQ86157.1"/>
    <property type="molecule type" value="Genomic_DNA"/>
</dbReference>
<gene>
    <name evidence="2" type="primary">88</name>
    <name evidence="2" type="ORF">PBI_TWEETY_88</name>
</gene>
<name>A5YK56_9CAUD</name>
<dbReference type="KEGG" id="vg:5758706"/>
<evidence type="ECO:0000313" key="3">
    <source>
        <dbReference type="Proteomes" id="UP000001995"/>
    </source>
</evidence>
<proteinExistence type="predicted"/>
<evidence type="ECO:0000256" key="1">
    <source>
        <dbReference type="SAM" id="MobiDB-lite"/>
    </source>
</evidence>
<dbReference type="GeneID" id="5758706"/>
<evidence type="ECO:0000313" key="2">
    <source>
        <dbReference type="EMBL" id="ABQ86157.1"/>
    </source>
</evidence>
<feature type="region of interest" description="Disordered" evidence="1">
    <location>
        <begin position="73"/>
        <end position="96"/>
    </location>
</feature>
<reference evidence="2 3" key="1">
    <citation type="journal article" date="2007" name="Microbiology">
        <title>Comparative genomic analysis of mycobacteriophage Tweety: evolutionary insights and construction of compatible site-specific integration vectors for mycobacteria.</title>
        <authorList>
            <person name="Pham T.T."/>
            <person name="Jacobs-Sera D."/>
            <person name="Pedulla M.L."/>
            <person name="Hendrix R.W."/>
            <person name="Hatfull G.F."/>
        </authorList>
    </citation>
    <scope>NUCLEOTIDE SEQUENCE</scope>
</reference>
<accession>A5YK56</accession>
<sequence length="96" mass="11332">MAHERIVLLMPWVKITCTERDELMATRDLVPFSSCTDLDAEFHSEPQMDIEWAERGADQPVLREHRYPARTYLSDEPGTVRPDRKPCEHYRYEAQP</sequence>
<dbReference type="Proteomes" id="UP000001995">
    <property type="component" value="Segment"/>
</dbReference>
<protein>
    <submittedName>
        <fullName evidence="2">Uncharacterized protein</fullName>
    </submittedName>
</protein>
<feature type="compositionally biased region" description="Basic and acidic residues" evidence="1">
    <location>
        <begin position="81"/>
        <end position="96"/>
    </location>
</feature>